<evidence type="ECO:0000313" key="4">
    <source>
        <dbReference type="EMBL" id="MBW0545892.1"/>
    </source>
</evidence>
<accession>A0A9Q3ILU0</accession>
<protein>
    <recommendedName>
        <fullName evidence="3">Retropepsins domain-containing protein</fullName>
    </recommendedName>
</protein>
<dbReference type="GO" id="GO:0006508">
    <property type="term" value="P:proteolysis"/>
    <property type="evidence" value="ECO:0007669"/>
    <property type="project" value="InterPro"/>
</dbReference>
<reference evidence="4" key="1">
    <citation type="submission" date="2021-03" db="EMBL/GenBank/DDBJ databases">
        <title>Draft genome sequence of rust myrtle Austropuccinia psidii MF-1, a brazilian biotype.</title>
        <authorList>
            <person name="Quecine M.C."/>
            <person name="Pachon D.M.R."/>
            <person name="Bonatelli M.L."/>
            <person name="Correr F.H."/>
            <person name="Franceschini L.M."/>
            <person name="Leite T.F."/>
            <person name="Margarido G.R.A."/>
            <person name="Almeida C.A."/>
            <person name="Ferrarezi J.A."/>
            <person name="Labate C.A."/>
        </authorList>
    </citation>
    <scope>NUCLEOTIDE SEQUENCE</scope>
    <source>
        <strain evidence="4">MF-1</strain>
    </source>
</reference>
<dbReference type="OrthoDB" id="5535068at2759"/>
<dbReference type="GO" id="GO:0004190">
    <property type="term" value="F:aspartic-type endopeptidase activity"/>
    <property type="evidence" value="ECO:0007669"/>
    <property type="project" value="UniProtKB-KW"/>
</dbReference>
<feature type="non-terminal residue" evidence="4">
    <location>
        <position position="239"/>
    </location>
</feature>
<dbReference type="Pfam" id="PF00077">
    <property type="entry name" value="RVP"/>
    <property type="match status" value="1"/>
</dbReference>
<keyword evidence="1" id="KW-0645">Protease</keyword>
<organism evidence="4 5">
    <name type="scientific">Austropuccinia psidii MF-1</name>
    <dbReference type="NCBI Taxonomy" id="1389203"/>
    <lineage>
        <taxon>Eukaryota</taxon>
        <taxon>Fungi</taxon>
        <taxon>Dikarya</taxon>
        <taxon>Basidiomycota</taxon>
        <taxon>Pucciniomycotina</taxon>
        <taxon>Pucciniomycetes</taxon>
        <taxon>Pucciniales</taxon>
        <taxon>Sphaerophragmiaceae</taxon>
        <taxon>Austropuccinia</taxon>
    </lineage>
</organism>
<dbReference type="PROSITE" id="PS00141">
    <property type="entry name" value="ASP_PROTEASE"/>
    <property type="match status" value="1"/>
</dbReference>
<sequence>MQQKIILTIEEILRMSPNFIHKLQKLSEKDKEKIKSLNSMDLQEILLSFGFKEIPKPKIHYACPLRVMEILIGKEEYPNKALVDTGAQLNHIPEESAIKASLTTRNFNRNLSRIGGHTASWVALSEFNPIILASGEETQIHFFIEKGSVHTVLGRTFLADNNIRLEFSHKQGEILSYQEPNGRRLCMPICKPQALGWKTGPPGGMDLCNMAKFVRNTPGKKYQNTKRDNTIINLTQKTQ</sequence>
<keyword evidence="2" id="KW-0378">Hydrolase</keyword>
<proteinExistence type="predicted"/>
<evidence type="ECO:0000256" key="1">
    <source>
        <dbReference type="ARBA" id="ARBA00022750"/>
    </source>
</evidence>
<evidence type="ECO:0000256" key="2">
    <source>
        <dbReference type="ARBA" id="ARBA00022801"/>
    </source>
</evidence>
<dbReference type="AlphaFoldDB" id="A0A9Q3ILU0"/>
<keyword evidence="1" id="KW-0064">Aspartyl protease</keyword>
<evidence type="ECO:0000259" key="3">
    <source>
        <dbReference type="Pfam" id="PF00077"/>
    </source>
</evidence>
<dbReference type="InterPro" id="IPR018061">
    <property type="entry name" value="Retropepsins"/>
</dbReference>
<name>A0A9Q3ILU0_9BASI</name>
<comment type="caution">
    <text evidence="4">The sequence shown here is derived from an EMBL/GenBank/DDBJ whole genome shotgun (WGS) entry which is preliminary data.</text>
</comment>
<dbReference type="Proteomes" id="UP000765509">
    <property type="component" value="Unassembled WGS sequence"/>
</dbReference>
<feature type="domain" description="Retropepsins" evidence="3">
    <location>
        <begin position="70"/>
        <end position="165"/>
    </location>
</feature>
<dbReference type="InterPro" id="IPR021109">
    <property type="entry name" value="Peptidase_aspartic_dom_sf"/>
</dbReference>
<evidence type="ECO:0000313" key="5">
    <source>
        <dbReference type="Proteomes" id="UP000765509"/>
    </source>
</evidence>
<dbReference type="Gene3D" id="2.40.70.10">
    <property type="entry name" value="Acid Proteases"/>
    <property type="match status" value="1"/>
</dbReference>
<gene>
    <name evidence="4" type="ORF">O181_085607</name>
</gene>
<dbReference type="SUPFAM" id="SSF50630">
    <property type="entry name" value="Acid proteases"/>
    <property type="match status" value="1"/>
</dbReference>
<dbReference type="EMBL" id="AVOT02050847">
    <property type="protein sequence ID" value="MBW0545892.1"/>
    <property type="molecule type" value="Genomic_DNA"/>
</dbReference>
<keyword evidence="5" id="KW-1185">Reference proteome</keyword>
<dbReference type="InterPro" id="IPR001969">
    <property type="entry name" value="Aspartic_peptidase_AS"/>
</dbReference>